<evidence type="ECO:0000256" key="1">
    <source>
        <dbReference type="ARBA" id="ARBA00005396"/>
    </source>
</evidence>
<feature type="compositionally biased region" description="Basic and acidic residues" evidence="8">
    <location>
        <begin position="86"/>
        <end position="100"/>
    </location>
</feature>
<keyword evidence="5" id="KW-0770">Synapse</keyword>
<feature type="compositionally biased region" description="Basic and acidic residues" evidence="8">
    <location>
        <begin position="128"/>
        <end position="144"/>
    </location>
</feature>
<evidence type="ECO:0000313" key="10">
    <source>
        <dbReference type="Proteomes" id="UP001474421"/>
    </source>
</evidence>
<feature type="region of interest" description="Disordered" evidence="8">
    <location>
        <begin position="126"/>
        <end position="152"/>
    </location>
</feature>
<dbReference type="GO" id="GO:0043195">
    <property type="term" value="C:terminal bouton"/>
    <property type="evidence" value="ECO:0007669"/>
    <property type="project" value="TreeGrafter"/>
</dbReference>
<dbReference type="GO" id="GO:0046928">
    <property type="term" value="P:regulation of neurotransmitter secretion"/>
    <property type="evidence" value="ECO:0007669"/>
    <property type="project" value="TreeGrafter"/>
</dbReference>
<evidence type="ECO:0000256" key="5">
    <source>
        <dbReference type="ARBA" id="ARBA00023018"/>
    </source>
</evidence>
<organism evidence="9 10">
    <name type="scientific">Crotalus adamanteus</name>
    <name type="common">Eastern diamondback rattlesnake</name>
    <dbReference type="NCBI Taxonomy" id="8729"/>
    <lineage>
        <taxon>Eukaryota</taxon>
        <taxon>Metazoa</taxon>
        <taxon>Chordata</taxon>
        <taxon>Craniata</taxon>
        <taxon>Vertebrata</taxon>
        <taxon>Euteleostomi</taxon>
        <taxon>Lepidosauria</taxon>
        <taxon>Squamata</taxon>
        <taxon>Bifurcata</taxon>
        <taxon>Unidentata</taxon>
        <taxon>Episquamata</taxon>
        <taxon>Toxicofera</taxon>
        <taxon>Serpentes</taxon>
        <taxon>Colubroidea</taxon>
        <taxon>Viperidae</taxon>
        <taxon>Crotalinae</taxon>
        <taxon>Crotalus</taxon>
    </lineage>
</organism>
<dbReference type="EMBL" id="JAOTOJ010000019">
    <property type="protein sequence ID" value="KAK9391093.1"/>
    <property type="molecule type" value="Genomic_DNA"/>
</dbReference>
<gene>
    <name evidence="9" type="ORF">NXF25_018423</name>
</gene>
<dbReference type="Pfam" id="PF05835">
    <property type="entry name" value="Synaphin"/>
    <property type="match status" value="1"/>
</dbReference>
<keyword evidence="4" id="KW-0532">Neurotransmitter transport</keyword>
<keyword evidence="3" id="KW-0268">Exocytosis</keyword>
<evidence type="ECO:0000256" key="3">
    <source>
        <dbReference type="ARBA" id="ARBA00022483"/>
    </source>
</evidence>
<evidence type="ECO:0000256" key="4">
    <source>
        <dbReference type="ARBA" id="ARBA00022775"/>
    </source>
</evidence>
<protein>
    <submittedName>
        <fullName evidence="9">Complexin-3-like</fullName>
    </submittedName>
</protein>
<dbReference type="GO" id="GO:0016079">
    <property type="term" value="P:synaptic vesicle exocytosis"/>
    <property type="evidence" value="ECO:0007669"/>
    <property type="project" value="TreeGrafter"/>
</dbReference>
<dbReference type="PANTHER" id="PTHR16705">
    <property type="entry name" value="COMPLEXIN"/>
    <property type="match status" value="1"/>
</dbReference>
<dbReference type="PANTHER" id="PTHR16705:SF4">
    <property type="entry name" value="COMPLEXIN"/>
    <property type="match status" value="1"/>
</dbReference>
<feature type="region of interest" description="Disordered" evidence="8">
    <location>
        <begin position="86"/>
        <end position="111"/>
    </location>
</feature>
<comment type="similarity">
    <text evidence="1">Belongs to the complexin/synaphin family.</text>
</comment>
<dbReference type="AlphaFoldDB" id="A0AAW1AM68"/>
<dbReference type="CDD" id="cd22809">
    <property type="entry name" value="Complexin_NTD_CPLX_III_IV"/>
    <property type="match status" value="1"/>
</dbReference>
<dbReference type="GO" id="GO:0019905">
    <property type="term" value="F:syntaxin binding"/>
    <property type="evidence" value="ECO:0007669"/>
    <property type="project" value="InterPro"/>
</dbReference>
<sequence>MDQGKPVFPLVPDLHLKNLSRQDFNHPLGTFRERRREKLNYWEIFPFLVPNGLFSTRLLSLTMRSGFGDAVRQLLCGLATDSTKEKDMGVQRSHSWEPVKMKAPPRQKADRDAAFARQKAQRASLRSHLREKYHLPKNPADEKPLGATGGKSQLPRDLLSILQPNGAWPVPSTFPNFGGIDLKSLQTTLQSPGLSFPRPGQCRIM</sequence>
<comment type="subcellular location">
    <subcellularLocation>
        <location evidence="6">Synapse</location>
    </subcellularLocation>
</comment>
<accession>A0AAW1AM68</accession>
<comment type="caution">
    <text evidence="9">The sequence shown here is derived from an EMBL/GenBank/DDBJ whole genome shotgun (WGS) entry which is preliminary data.</text>
</comment>
<proteinExistence type="inferred from homology"/>
<dbReference type="Proteomes" id="UP001474421">
    <property type="component" value="Unassembled WGS sequence"/>
</dbReference>
<name>A0AAW1AM68_CROAD</name>
<comment type="function">
    <text evidence="7">Positively regulates a late step in synaptic vesicle exocytosis.</text>
</comment>
<dbReference type="GO" id="GO:0031201">
    <property type="term" value="C:SNARE complex"/>
    <property type="evidence" value="ECO:0007669"/>
    <property type="project" value="TreeGrafter"/>
</dbReference>
<dbReference type="InterPro" id="IPR008849">
    <property type="entry name" value="Synaphin"/>
</dbReference>
<reference evidence="9 10" key="1">
    <citation type="journal article" date="2024" name="Proc. Natl. Acad. Sci. U.S.A.">
        <title>The genetic regulatory architecture and epigenomic basis for age-related changes in rattlesnake venom.</title>
        <authorList>
            <person name="Hogan M.P."/>
            <person name="Holding M.L."/>
            <person name="Nystrom G.S."/>
            <person name="Colston T.J."/>
            <person name="Bartlett D.A."/>
            <person name="Mason A.J."/>
            <person name="Ellsworth S.A."/>
            <person name="Rautsaw R.M."/>
            <person name="Lawrence K.C."/>
            <person name="Strickland J.L."/>
            <person name="He B."/>
            <person name="Fraser P."/>
            <person name="Margres M.J."/>
            <person name="Gilbert D.M."/>
            <person name="Gibbs H.L."/>
            <person name="Parkinson C.L."/>
            <person name="Rokyta D.R."/>
        </authorList>
    </citation>
    <scope>NUCLEOTIDE SEQUENCE [LARGE SCALE GENOMIC DNA]</scope>
    <source>
        <strain evidence="9">DRR0105</strain>
    </source>
</reference>
<evidence type="ECO:0000256" key="8">
    <source>
        <dbReference type="SAM" id="MobiDB-lite"/>
    </source>
</evidence>
<keyword evidence="2" id="KW-0813">Transport</keyword>
<evidence type="ECO:0000256" key="6">
    <source>
        <dbReference type="ARBA" id="ARBA00034103"/>
    </source>
</evidence>
<evidence type="ECO:0000256" key="7">
    <source>
        <dbReference type="ARBA" id="ARBA00037297"/>
    </source>
</evidence>
<evidence type="ECO:0000313" key="9">
    <source>
        <dbReference type="EMBL" id="KAK9391093.1"/>
    </source>
</evidence>
<evidence type="ECO:0000256" key="2">
    <source>
        <dbReference type="ARBA" id="ARBA00022448"/>
    </source>
</evidence>
<keyword evidence="10" id="KW-1185">Reference proteome</keyword>